<dbReference type="OrthoDB" id="3268119at2"/>
<dbReference type="Gene3D" id="2.30.290.10">
    <property type="entry name" value="BH3618-like"/>
    <property type="match status" value="1"/>
</dbReference>
<dbReference type="EMBL" id="QQZY01000001">
    <property type="protein sequence ID" value="RDI76014.1"/>
    <property type="molecule type" value="Genomic_DNA"/>
</dbReference>
<dbReference type="PANTHER" id="PTHR39190">
    <property type="entry name" value="FLAGELLAR ASSEMBLY FACTOR FLIW"/>
    <property type="match status" value="1"/>
</dbReference>
<reference evidence="5 6" key="1">
    <citation type="submission" date="2018-07" db="EMBL/GenBank/DDBJ databases">
        <title>High-quality-draft genome sequence of Gaiella occulta.</title>
        <authorList>
            <person name="Severino R."/>
            <person name="Froufe H.J.C."/>
            <person name="Rainey F.A."/>
            <person name="Barroso C."/>
            <person name="Albuquerque L."/>
            <person name="Lobo-Da-Cunha A."/>
            <person name="Da Costa M.S."/>
            <person name="Egas C."/>
        </authorList>
    </citation>
    <scope>NUCLEOTIDE SEQUENCE [LARGE SCALE GENOMIC DNA]</scope>
    <source>
        <strain evidence="5 6">F2-233</strain>
    </source>
</reference>
<comment type="subcellular location">
    <subcellularLocation>
        <location evidence="4">Cytoplasm</location>
    </subcellularLocation>
</comment>
<dbReference type="SUPFAM" id="SSF141457">
    <property type="entry name" value="BH3618-like"/>
    <property type="match status" value="1"/>
</dbReference>
<reference evidence="6" key="2">
    <citation type="journal article" date="2019" name="MicrobiologyOpen">
        <title>High-quality draft genome sequence of Gaiella occulta isolated from a 150 meter deep mineral water borehole and comparison with the genome sequences of other deep-branching lineages of the phylum Actinobacteria.</title>
        <authorList>
            <person name="Severino R."/>
            <person name="Froufe H.J.C."/>
            <person name="Barroso C."/>
            <person name="Albuquerque L."/>
            <person name="Lobo-da-Cunha A."/>
            <person name="da Costa M.S."/>
            <person name="Egas C."/>
        </authorList>
    </citation>
    <scope>NUCLEOTIDE SEQUENCE [LARGE SCALE GENOMIC DNA]</scope>
    <source>
        <strain evidence="6">F2-233</strain>
    </source>
</reference>
<dbReference type="Pfam" id="PF02623">
    <property type="entry name" value="FliW"/>
    <property type="match status" value="1"/>
</dbReference>
<dbReference type="GO" id="GO:0044780">
    <property type="term" value="P:bacterial-type flagellum assembly"/>
    <property type="evidence" value="ECO:0007669"/>
    <property type="project" value="UniProtKB-UniRule"/>
</dbReference>
<evidence type="ECO:0000256" key="3">
    <source>
        <dbReference type="ARBA" id="ARBA00022845"/>
    </source>
</evidence>
<dbReference type="InterPro" id="IPR003775">
    <property type="entry name" value="Flagellar_assembly_factor_FliW"/>
</dbReference>
<keyword evidence="1 4" id="KW-0963">Cytoplasm</keyword>
<dbReference type="AlphaFoldDB" id="A0A7M2Z296"/>
<evidence type="ECO:0000256" key="4">
    <source>
        <dbReference type="HAMAP-Rule" id="MF_01185"/>
    </source>
</evidence>
<proteinExistence type="inferred from homology"/>
<comment type="function">
    <text evidence="4">Acts as an anti-CsrA protein, binds CsrA and prevents it from repressing translation of its target genes, one of which is flagellin. Binds to flagellin and participates in the assembly of the flagellum.</text>
</comment>
<comment type="subunit">
    <text evidence="4">Interacts with translational regulator CsrA and flagellin(s).</text>
</comment>
<evidence type="ECO:0000256" key="1">
    <source>
        <dbReference type="ARBA" id="ARBA00022490"/>
    </source>
</evidence>
<dbReference type="HAMAP" id="MF_01185">
    <property type="entry name" value="FliW"/>
    <property type="match status" value="1"/>
</dbReference>
<evidence type="ECO:0000313" key="6">
    <source>
        <dbReference type="Proteomes" id="UP000254134"/>
    </source>
</evidence>
<sequence>MRIESTRFGAFDVADDALLRFPRGLAGFPGSARYALLARSPEDPFYWLHSADEPGVAFPVTDPWAFHPKYQLEIGDDDLALLETSDPAELGFFAVVVIAPDPAASTINLLAPVVVNLERRLGAQVLNKVEASPSAPLFAGEVDEPRSPAKAGAITLLPGA</sequence>
<dbReference type="RefSeq" id="WP_114794880.1">
    <property type="nucleotide sequence ID" value="NZ_QQZY01000001.1"/>
</dbReference>
<organism evidence="5 6">
    <name type="scientific">Gaiella occulta</name>
    <dbReference type="NCBI Taxonomy" id="1002870"/>
    <lineage>
        <taxon>Bacteria</taxon>
        <taxon>Bacillati</taxon>
        <taxon>Actinomycetota</taxon>
        <taxon>Thermoleophilia</taxon>
        <taxon>Gaiellales</taxon>
        <taxon>Gaiellaceae</taxon>
        <taxon>Gaiella</taxon>
    </lineage>
</organism>
<name>A0A7M2Z296_9ACTN</name>
<dbReference type="GO" id="GO:0005737">
    <property type="term" value="C:cytoplasm"/>
    <property type="evidence" value="ECO:0007669"/>
    <property type="project" value="UniProtKB-SubCell"/>
</dbReference>
<dbReference type="PANTHER" id="PTHR39190:SF1">
    <property type="entry name" value="FLAGELLAR ASSEMBLY FACTOR FLIW"/>
    <property type="match status" value="1"/>
</dbReference>
<evidence type="ECO:0000256" key="2">
    <source>
        <dbReference type="ARBA" id="ARBA00022795"/>
    </source>
</evidence>
<keyword evidence="4" id="KW-0143">Chaperone</keyword>
<dbReference type="Proteomes" id="UP000254134">
    <property type="component" value="Unassembled WGS sequence"/>
</dbReference>
<gene>
    <name evidence="4" type="primary">fliW</name>
    <name evidence="5" type="ORF">Gocc_0433</name>
</gene>
<keyword evidence="3 4" id="KW-0810">Translation regulation</keyword>
<dbReference type="InterPro" id="IPR024046">
    <property type="entry name" value="Flagellar_assmbl_FliW_dom_sf"/>
</dbReference>
<dbReference type="GO" id="GO:0006417">
    <property type="term" value="P:regulation of translation"/>
    <property type="evidence" value="ECO:0007669"/>
    <property type="project" value="UniProtKB-KW"/>
</dbReference>
<comment type="caution">
    <text evidence="5">The sequence shown here is derived from an EMBL/GenBank/DDBJ whole genome shotgun (WGS) entry which is preliminary data.</text>
</comment>
<protein>
    <recommendedName>
        <fullName evidence="4">Flagellar assembly factor FliW</fullName>
    </recommendedName>
</protein>
<accession>A0A7M2Z296</accession>
<keyword evidence="6" id="KW-1185">Reference proteome</keyword>
<keyword evidence="2 4" id="KW-1005">Bacterial flagellum biogenesis</keyword>
<evidence type="ECO:0000313" key="5">
    <source>
        <dbReference type="EMBL" id="RDI76014.1"/>
    </source>
</evidence>
<comment type="similarity">
    <text evidence="4">Belongs to the FliW family.</text>
</comment>